<dbReference type="Proteomes" id="UP000594364">
    <property type="component" value="Chromosome 3"/>
</dbReference>
<organism evidence="2 3">
    <name type="scientific">Epichloe festucae (strain Fl1)</name>
    <dbReference type="NCBI Taxonomy" id="877507"/>
    <lineage>
        <taxon>Eukaryota</taxon>
        <taxon>Fungi</taxon>
        <taxon>Dikarya</taxon>
        <taxon>Ascomycota</taxon>
        <taxon>Pezizomycotina</taxon>
        <taxon>Sordariomycetes</taxon>
        <taxon>Hypocreomycetidae</taxon>
        <taxon>Hypocreales</taxon>
        <taxon>Clavicipitaceae</taxon>
        <taxon>Epichloe</taxon>
    </lineage>
</organism>
<dbReference type="OrthoDB" id="4961385at2759"/>
<evidence type="ECO:0000313" key="2">
    <source>
        <dbReference type="EMBL" id="QPG98903.1"/>
    </source>
</evidence>
<feature type="compositionally biased region" description="Polar residues" evidence="1">
    <location>
        <begin position="93"/>
        <end position="102"/>
    </location>
</feature>
<reference evidence="2 3" key="1">
    <citation type="journal article" date="2018" name="PLoS Genet.">
        <title>Repeat elements organise 3D genome structure and mediate transcription in the filamentous fungus Epichloe festucae.</title>
        <authorList>
            <person name="Winter D.J."/>
            <person name="Ganley A.R.D."/>
            <person name="Young C.A."/>
            <person name="Liachko I."/>
            <person name="Schardl C.L."/>
            <person name="Dupont P.Y."/>
            <person name="Berry D."/>
            <person name="Ram A."/>
            <person name="Scott B."/>
            <person name="Cox M.P."/>
        </authorList>
    </citation>
    <scope>NUCLEOTIDE SEQUENCE [LARGE SCALE GENOMIC DNA]</scope>
    <source>
        <strain evidence="2 3">Fl1</strain>
    </source>
</reference>
<keyword evidence="3" id="KW-1185">Reference proteome</keyword>
<evidence type="ECO:0000313" key="3">
    <source>
        <dbReference type="Proteomes" id="UP000594364"/>
    </source>
</evidence>
<accession>A0A7S9PV76</accession>
<dbReference type="EMBL" id="CP031387">
    <property type="protein sequence ID" value="QPG98903.1"/>
    <property type="molecule type" value="Genomic_DNA"/>
</dbReference>
<dbReference type="AlphaFoldDB" id="A0A7S9PV76"/>
<protein>
    <submittedName>
        <fullName evidence="2">Uncharacterized protein</fullName>
    </submittedName>
</protein>
<gene>
    <name evidence="2" type="ORF">C2857_000310</name>
</gene>
<proteinExistence type="predicted"/>
<name>A0A7S9PV76_EPIFF</name>
<feature type="region of interest" description="Disordered" evidence="1">
    <location>
        <begin position="1"/>
        <end position="353"/>
    </location>
</feature>
<sequence>MADADVPAVDRVGIPGPDVFRPPVKASSQDVQPFLAVCPPAPGDAIKREQGEFAEKPVDKPESLPDDKKLNGISRDHSGHGLGAPNPVEEMSVPQTPLNNSAPAGATPRPELETAQDPAPTADEPSSEPATEPVVMTGVQESTPAAPETSAPKRNNDGPKPLPLTESHKSPTPSAPESCPSKEPTISKAAESAAKAPIVNGTMNAGTSETEPEVPATHAATGPASVPAPAPALAPTSDGASVAPPPAPTSGNSTPGESESRNADFSTKPPGSPGTIDPAAGEKRKLDEVAVPATPGPLAEDDASAAPGGAPPFHKKPKVDETASKASKPKKEKKLPAVGRAARKTRSQGPVDV</sequence>
<feature type="compositionally biased region" description="Basic and acidic residues" evidence="1">
    <location>
        <begin position="45"/>
        <end position="79"/>
    </location>
</feature>
<evidence type="ECO:0000256" key="1">
    <source>
        <dbReference type="SAM" id="MobiDB-lite"/>
    </source>
</evidence>